<dbReference type="Proteomes" id="UP000000774">
    <property type="component" value="Chromosome"/>
</dbReference>
<protein>
    <submittedName>
        <fullName evidence="1">Uncharacterized protein</fullName>
    </submittedName>
</protein>
<proteinExistence type="predicted"/>
<organism evidence="1 2">
    <name type="scientific">Oenococcus oeni (strain ATCC BAA-331 / PSU-1)</name>
    <dbReference type="NCBI Taxonomy" id="203123"/>
    <lineage>
        <taxon>Bacteria</taxon>
        <taxon>Bacillati</taxon>
        <taxon>Bacillota</taxon>
        <taxon>Bacilli</taxon>
        <taxon>Lactobacillales</taxon>
        <taxon>Lactobacillaceae</taxon>
        <taxon>Oenococcus</taxon>
    </lineage>
</organism>
<accession>Q04GJ7</accession>
<evidence type="ECO:0000313" key="2">
    <source>
        <dbReference type="Proteomes" id="UP000000774"/>
    </source>
</evidence>
<evidence type="ECO:0000313" key="1">
    <source>
        <dbReference type="EMBL" id="ABJ56425.1"/>
    </source>
</evidence>
<dbReference type="KEGG" id="ooe:OEOE_0468"/>
<dbReference type="AlphaFoldDB" id="Q04GJ7"/>
<name>Q04GJ7_OENOB</name>
<keyword evidence="2" id="KW-1185">Reference proteome</keyword>
<dbReference type="EMBL" id="CP000411">
    <property type="protein sequence ID" value="ABJ56425.1"/>
    <property type="molecule type" value="Genomic_DNA"/>
</dbReference>
<reference evidence="1 2" key="1">
    <citation type="journal article" date="2006" name="Proc. Natl. Acad. Sci. U.S.A.">
        <title>Comparative genomics of the lactic acid bacteria.</title>
        <authorList>
            <person name="Makarova K."/>
            <person name="Slesarev A."/>
            <person name="Wolf Y."/>
            <person name="Sorokin A."/>
            <person name="Mirkin B."/>
            <person name="Koonin E."/>
            <person name="Pavlov A."/>
            <person name="Pavlova N."/>
            <person name="Karamychev V."/>
            <person name="Polouchine N."/>
            <person name="Shakhova V."/>
            <person name="Grigoriev I."/>
            <person name="Lou Y."/>
            <person name="Rohksar D."/>
            <person name="Lucas S."/>
            <person name="Huang K."/>
            <person name="Goodstein D.M."/>
            <person name="Hawkins T."/>
            <person name="Plengvidhya V."/>
            <person name="Welker D."/>
            <person name="Hughes J."/>
            <person name="Goh Y."/>
            <person name="Benson A."/>
            <person name="Baldwin K."/>
            <person name="Lee J.H."/>
            <person name="Diaz-Muniz I."/>
            <person name="Dosti B."/>
            <person name="Smeianov V."/>
            <person name="Wechter W."/>
            <person name="Barabote R."/>
            <person name="Lorca G."/>
            <person name="Altermann E."/>
            <person name="Barrangou R."/>
            <person name="Ganesan B."/>
            <person name="Xie Y."/>
            <person name="Rawsthorne H."/>
            <person name="Tamir D."/>
            <person name="Parker C."/>
            <person name="Breidt F."/>
            <person name="Broadbent J."/>
            <person name="Hutkins R."/>
            <person name="O'Sullivan D."/>
            <person name="Steele J."/>
            <person name="Unlu G."/>
            <person name="Saier M."/>
            <person name="Klaenhammer T."/>
            <person name="Richardson P."/>
            <person name="Kozyavkin S."/>
            <person name="Weimer B."/>
            <person name="Mills D."/>
        </authorList>
    </citation>
    <scope>NUCLEOTIDE SEQUENCE [LARGE SCALE GENOMIC DNA]</scope>
    <source>
        <strain evidence="2">ATCC BAA-331 / PSU-1</strain>
    </source>
</reference>
<dbReference type="HOGENOM" id="CLU_3397637_0_0_9"/>
<gene>
    <name evidence="1" type="ordered locus">OEOE_0468</name>
</gene>
<sequence length="31" mass="3946">MAIWQNRKNFKNKKINFRIFYSNKIKKMLEL</sequence>